<feature type="compositionally biased region" description="Polar residues" evidence="7">
    <location>
        <begin position="44"/>
        <end position="53"/>
    </location>
</feature>
<dbReference type="HOGENOM" id="CLU_039316_0_0_1"/>
<dbReference type="Pfam" id="PF07281">
    <property type="entry name" value="INSIG"/>
    <property type="match status" value="1"/>
</dbReference>
<comment type="similarity">
    <text evidence="2">Belongs to the INSIG family.</text>
</comment>
<evidence type="ECO:0000256" key="4">
    <source>
        <dbReference type="ARBA" id="ARBA00022824"/>
    </source>
</evidence>
<feature type="transmembrane region" description="Helical" evidence="8">
    <location>
        <begin position="169"/>
        <end position="192"/>
    </location>
</feature>
<dbReference type="VEuPathDB" id="FungiDB:PV06_06144"/>
<sequence>MEIPQVHRPIPRRAFDIPSASTDSSLPPSPASEDVNGELPLGSKSDSTPSRTRSILNLTSSTLLGIYSPISDGNREELSTPWGTGAQTPSKRQSIDDSLHQQPDVTWQRDGTGPRLKHKPKRRGVPALVFQTALLFTFGLGYGSVVTHLHKTQRITPVPVPDIEQHSVWYLMSWGIFGILLGNALPLVDAFWEGSTSQGTNKKQAISNTKSAAGGSDETDASDGGLGPIWYSAVRSIGVFVGIAFAVRRLPWQSTLQVALTLALANPALWYLIDRSLPGFAFSAIVSIAGTLILLLVDPNFVPVPAIHQQMVSEQFGVYTWLASILFCTSICFGAIGRRLQL</sequence>
<dbReference type="AlphaFoldDB" id="A0A0D2BYS2"/>
<accession>A0A0D2BYS2</accession>
<evidence type="ECO:0000313" key="9">
    <source>
        <dbReference type="EMBL" id="KIW42612.1"/>
    </source>
</evidence>
<evidence type="ECO:0000256" key="1">
    <source>
        <dbReference type="ARBA" id="ARBA00004477"/>
    </source>
</evidence>
<evidence type="ECO:0000256" key="3">
    <source>
        <dbReference type="ARBA" id="ARBA00022692"/>
    </source>
</evidence>
<reference evidence="9 10" key="1">
    <citation type="submission" date="2015-01" db="EMBL/GenBank/DDBJ databases">
        <title>The Genome Sequence of Exophiala oligosperma CBS72588.</title>
        <authorList>
            <consortium name="The Broad Institute Genomics Platform"/>
            <person name="Cuomo C."/>
            <person name="de Hoog S."/>
            <person name="Gorbushina A."/>
            <person name="Stielow B."/>
            <person name="Teixiera M."/>
            <person name="Abouelleil A."/>
            <person name="Chapman S.B."/>
            <person name="Priest M."/>
            <person name="Young S.K."/>
            <person name="Wortman J."/>
            <person name="Nusbaum C."/>
            <person name="Birren B."/>
        </authorList>
    </citation>
    <scope>NUCLEOTIDE SEQUENCE [LARGE SCALE GENOMIC DNA]</scope>
    <source>
        <strain evidence="9 10">CBS 72588</strain>
    </source>
</reference>
<gene>
    <name evidence="9" type="ORF">PV06_06144</name>
</gene>
<keyword evidence="5 8" id="KW-1133">Transmembrane helix</keyword>
<evidence type="ECO:0008006" key="11">
    <source>
        <dbReference type="Google" id="ProtNLM"/>
    </source>
</evidence>
<organism evidence="9 10">
    <name type="scientific">Exophiala oligosperma</name>
    <dbReference type="NCBI Taxonomy" id="215243"/>
    <lineage>
        <taxon>Eukaryota</taxon>
        <taxon>Fungi</taxon>
        <taxon>Dikarya</taxon>
        <taxon>Ascomycota</taxon>
        <taxon>Pezizomycotina</taxon>
        <taxon>Eurotiomycetes</taxon>
        <taxon>Chaetothyriomycetidae</taxon>
        <taxon>Chaetothyriales</taxon>
        <taxon>Herpotrichiellaceae</taxon>
        <taxon>Exophiala</taxon>
    </lineage>
</organism>
<evidence type="ECO:0000313" key="10">
    <source>
        <dbReference type="Proteomes" id="UP000053342"/>
    </source>
</evidence>
<feature type="compositionally biased region" description="Polar residues" evidence="7">
    <location>
        <begin position="197"/>
        <end position="211"/>
    </location>
</feature>
<feature type="compositionally biased region" description="Polar residues" evidence="7">
    <location>
        <begin position="81"/>
        <end position="92"/>
    </location>
</feature>
<dbReference type="EMBL" id="KN847336">
    <property type="protein sequence ID" value="KIW42612.1"/>
    <property type="molecule type" value="Genomic_DNA"/>
</dbReference>
<feature type="transmembrane region" description="Helical" evidence="8">
    <location>
        <begin position="317"/>
        <end position="336"/>
    </location>
</feature>
<dbReference type="GO" id="GO:0005789">
    <property type="term" value="C:endoplasmic reticulum membrane"/>
    <property type="evidence" value="ECO:0007669"/>
    <property type="project" value="UniProtKB-SubCell"/>
</dbReference>
<dbReference type="OrthoDB" id="205546at2759"/>
<proteinExistence type="inferred from homology"/>
<dbReference type="RefSeq" id="XP_016262828.1">
    <property type="nucleotide sequence ID" value="XM_016407224.1"/>
</dbReference>
<dbReference type="PANTHER" id="PTHR15301:SF3">
    <property type="entry name" value="PROTEIN NSG1-RELATED"/>
    <property type="match status" value="1"/>
</dbReference>
<dbReference type="Proteomes" id="UP000053342">
    <property type="component" value="Unassembled WGS sequence"/>
</dbReference>
<dbReference type="GeneID" id="27358218"/>
<protein>
    <recommendedName>
        <fullName evidence="11">INSIG domain-containing protein</fullName>
    </recommendedName>
</protein>
<name>A0A0D2BYS2_9EURO</name>
<keyword evidence="4" id="KW-0256">Endoplasmic reticulum</keyword>
<keyword evidence="10" id="KW-1185">Reference proteome</keyword>
<dbReference type="PANTHER" id="PTHR15301">
    <property type="entry name" value="INSULIN-INDUCED GENE 1"/>
    <property type="match status" value="1"/>
</dbReference>
<evidence type="ECO:0000256" key="5">
    <source>
        <dbReference type="ARBA" id="ARBA00022989"/>
    </source>
</evidence>
<feature type="region of interest" description="Disordered" evidence="7">
    <location>
        <begin position="1"/>
        <end position="53"/>
    </location>
</feature>
<evidence type="ECO:0000256" key="6">
    <source>
        <dbReference type="ARBA" id="ARBA00023136"/>
    </source>
</evidence>
<feature type="transmembrane region" description="Helical" evidence="8">
    <location>
        <begin position="125"/>
        <end position="149"/>
    </location>
</feature>
<evidence type="ECO:0000256" key="8">
    <source>
        <dbReference type="SAM" id="Phobius"/>
    </source>
</evidence>
<feature type="transmembrane region" description="Helical" evidence="8">
    <location>
        <begin position="280"/>
        <end position="297"/>
    </location>
</feature>
<feature type="region of interest" description="Disordered" evidence="7">
    <location>
        <begin position="197"/>
        <end position="221"/>
    </location>
</feature>
<evidence type="ECO:0000256" key="2">
    <source>
        <dbReference type="ARBA" id="ARBA00007475"/>
    </source>
</evidence>
<dbReference type="GO" id="GO:0016126">
    <property type="term" value="P:sterol biosynthetic process"/>
    <property type="evidence" value="ECO:0007669"/>
    <property type="project" value="TreeGrafter"/>
</dbReference>
<dbReference type="InterPro" id="IPR025929">
    <property type="entry name" value="INSIG_fam"/>
</dbReference>
<evidence type="ECO:0000256" key="7">
    <source>
        <dbReference type="SAM" id="MobiDB-lite"/>
    </source>
</evidence>
<dbReference type="STRING" id="215243.A0A0D2BYS2"/>
<keyword evidence="3 8" id="KW-0812">Transmembrane</keyword>
<feature type="transmembrane region" description="Helical" evidence="8">
    <location>
        <begin position="254"/>
        <end position="273"/>
    </location>
</feature>
<keyword evidence="6 8" id="KW-0472">Membrane</keyword>
<feature type="region of interest" description="Disordered" evidence="7">
    <location>
        <begin position="72"/>
        <end position="122"/>
    </location>
</feature>
<comment type="subcellular location">
    <subcellularLocation>
        <location evidence="1">Endoplasmic reticulum membrane</location>
        <topology evidence="1">Multi-pass membrane protein</topology>
    </subcellularLocation>
</comment>